<comment type="caution">
    <text evidence="2">The sequence shown here is derived from an EMBL/GenBank/DDBJ whole genome shotgun (WGS) entry which is preliminary data.</text>
</comment>
<evidence type="ECO:0008006" key="4">
    <source>
        <dbReference type="Google" id="ProtNLM"/>
    </source>
</evidence>
<keyword evidence="1" id="KW-0732">Signal</keyword>
<keyword evidence="3" id="KW-1185">Reference proteome</keyword>
<gene>
    <name evidence="2" type="ORF">DX912_14375</name>
</gene>
<evidence type="ECO:0000256" key="1">
    <source>
        <dbReference type="SAM" id="SignalP"/>
    </source>
</evidence>
<evidence type="ECO:0000313" key="2">
    <source>
        <dbReference type="EMBL" id="RDY66156.1"/>
    </source>
</evidence>
<sequence length="202" mass="21889">MHAPYFRSIAALSAFVLLAWCAPAAADVRHCVLPDGQSVFTDRGCAEVGGVEQTEQRPVVGNVEKKRAPGCARNIDDLLFEMNTAFSAHDANRLAGVYHWTGMSGSTAYNVMERLDAIVQRPLVDIVPVMPEEVAPVVDDPPPYPAFTDVEASPAAPEAPAAPPRPRTPVAVRVEQTQENGITPSRTVFGLQKHFGCWWIKG</sequence>
<dbReference type="EMBL" id="QTJR01000011">
    <property type="protein sequence ID" value="RDY66156.1"/>
    <property type="molecule type" value="Genomic_DNA"/>
</dbReference>
<reference evidence="2 3" key="1">
    <citation type="submission" date="2018-08" db="EMBL/GenBank/DDBJ databases">
        <title>Lysobacter soli KCTC 22011, whole genome shotgun sequence.</title>
        <authorList>
            <person name="Zhang X."/>
            <person name="Feng G."/>
            <person name="Zhu H."/>
        </authorList>
    </citation>
    <scope>NUCLEOTIDE SEQUENCE [LARGE SCALE GENOMIC DNA]</scope>
    <source>
        <strain evidence="2 3">KCTC 22011</strain>
    </source>
</reference>
<evidence type="ECO:0000313" key="3">
    <source>
        <dbReference type="Proteomes" id="UP000256829"/>
    </source>
</evidence>
<protein>
    <recommendedName>
        <fullName evidence="4">DUF4124 domain-containing protein</fullName>
    </recommendedName>
</protein>
<proteinExistence type="predicted"/>
<feature type="chain" id="PRO_5017712876" description="DUF4124 domain-containing protein" evidence="1">
    <location>
        <begin position="27"/>
        <end position="202"/>
    </location>
</feature>
<dbReference type="RefSeq" id="WP_115843465.1">
    <property type="nucleotide sequence ID" value="NZ_CP183976.1"/>
</dbReference>
<name>A0A3D8V9S4_9GAMM</name>
<organism evidence="2 3">
    <name type="scientific">Lysobacter soli</name>
    <dbReference type="NCBI Taxonomy" id="453783"/>
    <lineage>
        <taxon>Bacteria</taxon>
        <taxon>Pseudomonadati</taxon>
        <taxon>Pseudomonadota</taxon>
        <taxon>Gammaproteobacteria</taxon>
        <taxon>Lysobacterales</taxon>
        <taxon>Lysobacteraceae</taxon>
        <taxon>Lysobacter</taxon>
    </lineage>
</organism>
<dbReference type="Proteomes" id="UP000256829">
    <property type="component" value="Unassembled WGS sequence"/>
</dbReference>
<feature type="signal peptide" evidence="1">
    <location>
        <begin position="1"/>
        <end position="26"/>
    </location>
</feature>
<accession>A0A3D8V9S4</accession>
<dbReference type="AlphaFoldDB" id="A0A3D8V9S4"/>